<organism evidence="8 9">
    <name type="scientific">Hypocrea atroviridis (strain ATCC 20476 / IMI 206040)</name>
    <name type="common">Trichoderma atroviride</name>
    <dbReference type="NCBI Taxonomy" id="452589"/>
    <lineage>
        <taxon>Eukaryota</taxon>
        <taxon>Fungi</taxon>
        <taxon>Dikarya</taxon>
        <taxon>Ascomycota</taxon>
        <taxon>Pezizomycotina</taxon>
        <taxon>Sordariomycetes</taxon>
        <taxon>Hypocreomycetidae</taxon>
        <taxon>Hypocreales</taxon>
        <taxon>Hypocreaceae</taxon>
        <taxon>Trichoderma</taxon>
    </lineage>
</organism>
<protein>
    <recommendedName>
        <fullName evidence="7">Grh/CP2 DB domain-containing protein</fullName>
    </recommendedName>
</protein>
<dbReference type="InterPro" id="IPR040167">
    <property type="entry name" value="TF_CP2-like"/>
</dbReference>
<evidence type="ECO:0000313" key="9">
    <source>
        <dbReference type="Proteomes" id="UP000005426"/>
    </source>
</evidence>
<keyword evidence="4" id="KW-0804">Transcription</keyword>
<feature type="region of interest" description="Disordered" evidence="6">
    <location>
        <begin position="85"/>
        <end position="108"/>
    </location>
</feature>
<feature type="region of interest" description="Disordered" evidence="6">
    <location>
        <begin position="582"/>
        <end position="609"/>
    </location>
</feature>
<reference evidence="8 9" key="1">
    <citation type="journal article" date="2011" name="Genome Biol.">
        <title>Comparative genome sequence analysis underscores mycoparasitism as the ancestral life style of Trichoderma.</title>
        <authorList>
            <person name="Kubicek C.P."/>
            <person name="Herrera-Estrella A."/>
            <person name="Seidl-Seiboth V."/>
            <person name="Martinez D.A."/>
            <person name="Druzhinina I.S."/>
            <person name="Thon M."/>
            <person name="Zeilinger S."/>
            <person name="Casas-Flores S."/>
            <person name="Horwitz B.A."/>
            <person name="Mukherjee P.K."/>
            <person name="Mukherjee M."/>
            <person name="Kredics L."/>
            <person name="Alcaraz L.D."/>
            <person name="Aerts A."/>
            <person name="Antal Z."/>
            <person name="Atanasova L."/>
            <person name="Cervantes-Badillo M.G."/>
            <person name="Challacombe J."/>
            <person name="Chertkov O."/>
            <person name="McCluskey K."/>
            <person name="Coulpier F."/>
            <person name="Deshpande N."/>
            <person name="von Doehren H."/>
            <person name="Ebbole D.J."/>
            <person name="Esquivel-Naranjo E.U."/>
            <person name="Fekete E."/>
            <person name="Flipphi M."/>
            <person name="Glaser F."/>
            <person name="Gomez-Rodriguez E.Y."/>
            <person name="Gruber S."/>
            <person name="Han C."/>
            <person name="Henrissat B."/>
            <person name="Hermosa R."/>
            <person name="Hernandez-Onate M."/>
            <person name="Karaffa L."/>
            <person name="Kosti I."/>
            <person name="Le Crom S."/>
            <person name="Lindquist E."/>
            <person name="Lucas S."/>
            <person name="Luebeck M."/>
            <person name="Luebeck P.S."/>
            <person name="Margeot A."/>
            <person name="Metz B."/>
            <person name="Misra M."/>
            <person name="Nevalainen H."/>
            <person name="Omann M."/>
            <person name="Packer N."/>
            <person name="Perrone G."/>
            <person name="Uresti-Rivera E.E."/>
            <person name="Salamov A."/>
            <person name="Schmoll M."/>
            <person name="Seiboth B."/>
            <person name="Shapiro H."/>
            <person name="Sukno S."/>
            <person name="Tamayo-Ramos J.A."/>
            <person name="Tisch D."/>
            <person name="Wiest A."/>
            <person name="Wilkinson H.H."/>
            <person name="Zhang M."/>
            <person name="Coutinho P.M."/>
            <person name="Kenerley C.M."/>
            <person name="Monte E."/>
            <person name="Baker S.E."/>
            <person name="Grigoriev I.V."/>
        </authorList>
    </citation>
    <scope>NUCLEOTIDE SEQUENCE [LARGE SCALE GENOMIC DNA]</scope>
    <source>
        <strain evidence="9">ATCC 20476 / IMI 206040</strain>
    </source>
</reference>
<dbReference type="GO" id="GO:0001228">
    <property type="term" value="F:DNA-binding transcription activator activity, RNA polymerase II-specific"/>
    <property type="evidence" value="ECO:0007669"/>
    <property type="project" value="TreeGrafter"/>
</dbReference>
<dbReference type="InterPro" id="IPR007604">
    <property type="entry name" value="CP2"/>
</dbReference>
<dbReference type="eggNOG" id="KOG4091">
    <property type="taxonomic scope" value="Eukaryota"/>
</dbReference>
<dbReference type="PROSITE" id="PS51968">
    <property type="entry name" value="GRH_CP2_DB"/>
    <property type="match status" value="1"/>
</dbReference>
<evidence type="ECO:0000256" key="6">
    <source>
        <dbReference type="SAM" id="MobiDB-lite"/>
    </source>
</evidence>
<dbReference type="HOGENOM" id="CLU_012196_1_0_1"/>
<dbReference type="PANTHER" id="PTHR11037">
    <property type="entry name" value="TRANSCRIPTION FACTOR CP2"/>
    <property type="match status" value="1"/>
</dbReference>
<evidence type="ECO:0000256" key="2">
    <source>
        <dbReference type="ARBA" id="ARBA00023015"/>
    </source>
</evidence>
<dbReference type="InterPro" id="IPR057520">
    <property type="entry name" value="GRHL1/CP2_C"/>
</dbReference>
<dbReference type="Pfam" id="PF25416">
    <property type="entry name" value="GRHL1_C"/>
    <property type="match status" value="1"/>
</dbReference>
<dbReference type="OrthoDB" id="7680836at2759"/>
<dbReference type="STRING" id="452589.G9NYW3"/>
<keyword evidence="2" id="KW-0805">Transcription regulation</keyword>
<dbReference type="EMBL" id="ABDG02000025">
    <property type="protein sequence ID" value="EHK43733.1"/>
    <property type="molecule type" value="Genomic_DNA"/>
</dbReference>
<evidence type="ECO:0000256" key="3">
    <source>
        <dbReference type="ARBA" id="ARBA00023125"/>
    </source>
</evidence>
<dbReference type="GeneID" id="25783406"/>
<evidence type="ECO:0000256" key="4">
    <source>
        <dbReference type="ARBA" id="ARBA00023163"/>
    </source>
</evidence>
<evidence type="ECO:0000259" key="7">
    <source>
        <dbReference type="PROSITE" id="PS51968"/>
    </source>
</evidence>
<dbReference type="AlphaFoldDB" id="G9NYW3"/>
<sequence length="876" mass="95223">MDVLPLLRVLAPRPASDLDSALLFHGGWLSPGGPSHTATAQPALWQGIGCRPLPRPRDIESAWKNARILPVSAAEVPGLYKRTDVQTVSDAPAHRSRPAGTSAQKPDDGLLADFRQKFPEVSTGVTEPSAPAVSHATTAVFNPIINAPTHDRVHLEHEAFRDMDPTPRAVNDPWRFTPSLLDASAFSFNPLTPGVTGVPVAGVPGAQPYYPPTPGGSGTLLPQVVEMQPPSMAISTGLETPLSVPTTLDIIQPSVEISSLAAFPTIEAQSIPPFGDPFAVRGHPHPAFVPSEFVHHDTGYETMEPDGSPMDSDPSDERMPTIAAALHPQQLAVVQSVQPLPPSAEKFRFHSTLNAPTAMVKHATEIPVTYLNKGQAYTLSVVDTGVHPPVSPGTRYRTYVRISFEDEHQRQKPGVCWSLWKEGRGTNEAHQRGGRLQAVEYVEAGQPVDGDDKRTRIELESSSFDCFSVIWTPGLNGAAEANIPVRFNFLSTDFSHSKGVKGIPVRLCAKTSLYTADQLPSPPEATPEVCYCKVKLFRDHGAERKLSNDVAHVKKSIDKMKQQIAQAEGGLKDFKRKRMSGLGKAGMPNKIHKHKRTWSMSSASSAGGAAPRLSLEDDLQFKLQTLQDMFTSTRPVSVLYLRGEELDDPDLHPVSLQGDAASGKVEFLREGSIWQARSTHSSVAGSLVSPSPSSLSLASQASAIGSGVQWHNFDSTGVKRVENPTTIGKTEDDGTLSGWIEALGVDPSYRPPSERPAKPIACFYIARVGQAGPGKKEYHRAIYLSARTLNELGNRIAAKWGLDPSRIIRIVHATKIGIEIEMDDDVVQELKEGQDMQLEIEEVIEQPDMKREWEMSIDDEPEASPSTAGLILRLIY</sequence>
<feature type="domain" description="Grh/CP2 DB" evidence="7">
    <location>
        <begin position="345"/>
        <end position="599"/>
    </location>
</feature>
<evidence type="ECO:0000313" key="8">
    <source>
        <dbReference type="EMBL" id="EHK43733.1"/>
    </source>
</evidence>
<dbReference type="Pfam" id="PF04516">
    <property type="entry name" value="CP2"/>
    <property type="match status" value="1"/>
</dbReference>
<dbReference type="GO" id="GO:0000978">
    <property type="term" value="F:RNA polymerase II cis-regulatory region sequence-specific DNA binding"/>
    <property type="evidence" value="ECO:0007669"/>
    <property type="project" value="TreeGrafter"/>
</dbReference>
<keyword evidence="9" id="KW-1185">Reference proteome</keyword>
<accession>G9NYW3</accession>
<evidence type="ECO:0000256" key="5">
    <source>
        <dbReference type="ARBA" id="ARBA00023242"/>
    </source>
</evidence>
<keyword evidence="3" id="KW-0238">DNA-binding</keyword>
<evidence type="ECO:0000256" key="1">
    <source>
        <dbReference type="ARBA" id="ARBA00004123"/>
    </source>
</evidence>
<proteinExistence type="predicted"/>
<comment type="caution">
    <text evidence="8">The sequence shown here is derived from an EMBL/GenBank/DDBJ whole genome shotgun (WGS) entry which is preliminary data.</text>
</comment>
<dbReference type="KEGG" id="tatv:25783406"/>
<dbReference type="Proteomes" id="UP000005426">
    <property type="component" value="Unassembled WGS sequence"/>
</dbReference>
<keyword evidence="5" id="KW-0539">Nucleus</keyword>
<name>G9NYW3_HYPAI</name>
<dbReference type="GO" id="GO:0005634">
    <property type="term" value="C:nucleus"/>
    <property type="evidence" value="ECO:0007669"/>
    <property type="project" value="UniProtKB-SubCell"/>
</dbReference>
<gene>
    <name evidence="8" type="ORF">TRIATDRAFT_319089</name>
</gene>
<dbReference type="PANTHER" id="PTHR11037:SF20">
    <property type="entry name" value="PROTEIN GRAINYHEAD"/>
    <property type="match status" value="1"/>
</dbReference>
<comment type="subcellular location">
    <subcellularLocation>
        <location evidence="1">Nucleus</location>
    </subcellularLocation>
</comment>